<sequence>MMDQYSESEHPSDMTPKQRFDLERWARLNDMTLEEFLESDLLQQLNEFRARRSKNQSASSGDNGTCERSN</sequence>
<dbReference type="Proteomes" id="UP000642829">
    <property type="component" value="Unassembled WGS sequence"/>
</dbReference>
<name>A0A8J3GE75_9BACT</name>
<feature type="compositionally biased region" description="Polar residues" evidence="1">
    <location>
        <begin position="55"/>
        <end position="70"/>
    </location>
</feature>
<gene>
    <name evidence="2" type="ORF">GCM10007047_11060</name>
</gene>
<organism evidence="2 3">
    <name type="scientific">Cerasicoccus arenae</name>
    <dbReference type="NCBI Taxonomy" id="424488"/>
    <lineage>
        <taxon>Bacteria</taxon>
        <taxon>Pseudomonadati</taxon>
        <taxon>Verrucomicrobiota</taxon>
        <taxon>Opitutia</taxon>
        <taxon>Puniceicoccales</taxon>
        <taxon>Cerasicoccaceae</taxon>
        <taxon>Cerasicoccus</taxon>
    </lineage>
</organism>
<dbReference type="AlphaFoldDB" id="A0A8J3GE75"/>
<keyword evidence="3" id="KW-1185">Reference proteome</keyword>
<comment type="caution">
    <text evidence="2">The sequence shown here is derived from an EMBL/GenBank/DDBJ whole genome shotgun (WGS) entry which is preliminary data.</text>
</comment>
<feature type="region of interest" description="Disordered" evidence="1">
    <location>
        <begin position="1"/>
        <end position="21"/>
    </location>
</feature>
<evidence type="ECO:0000313" key="2">
    <source>
        <dbReference type="EMBL" id="GHB96883.1"/>
    </source>
</evidence>
<feature type="compositionally biased region" description="Basic and acidic residues" evidence="1">
    <location>
        <begin position="7"/>
        <end position="21"/>
    </location>
</feature>
<evidence type="ECO:0000313" key="3">
    <source>
        <dbReference type="Proteomes" id="UP000642829"/>
    </source>
</evidence>
<protein>
    <submittedName>
        <fullName evidence="2">Uncharacterized protein</fullName>
    </submittedName>
</protein>
<evidence type="ECO:0000256" key="1">
    <source>
        <dbReference type="SAM" id="MobiDB-lite"/>
    </source>
</evidence>
<feature type="region of interest" description="Disordered" evidence="1">
    <location>
        <begin position="50"/>
        <end position="70"/>
    </location>
</feature>
<proteinExistence type="predicted"/>
<accession>A0A8J3GE75</accession>
<dbReference type="EMBL" id="BMXG01000005">
    <property type="protein sequence ID" value="GHB96883.1"/>
    <property type="molecule type" value="Genomic_DNA"/>
</dbReference>
<reference evidence="2" key="2">
    <citation type="submission" date="2020-09" db="EMBL/GenBank/DDBJ databases">
        <authorList>
            <person name="Sun Q."/>
            <person name="Kim S."/>
        </authorList>
    </citation>
    <scope>NUCLEOTIDE SEQUENCE</scope>
    <source>
        <strain evidence="2">KCTC 12870</strain>
    </source>
</reference>
<reference evidence="2" key="1">
    <citation type="journal article" date="2014" name="Int. J. Syst. Evol. Microbiol.">
        <title>Complete genome sequence of Corynebacterium casei LMG S-19264T (=DSM 44701T), isolated from a smear-ripened cheese.</title>
        <authorList>
            <consortium name="US DOE Joint Genome Institute (JGI-PGF)"/>
            <person name="Walter F."/>
            <person name="Albersmeier A."/>
            <person name="Kalinowski J."/>
            <person name="Ruckert C."/>
        </authorList>
    </citation>
    <scope>NUCLEOTIDE SEQUENCE</scope>
    <source>
        <strain evidence="2">KCTC 12870</strain>
    </source>
</reference>